<dbReference type="InterPro" id="IPR038169">
    <property type="entry name" value="DC-UbP/UBTD2_N_sf"/>
</dbReference>
<dbReference type="Gene3D" id="1.20.225.20">
    <property type="entry name" value="Ub domain-containing protein, DC-UbP/UBTD2, N-terminal domain"/>
    <property type="match status" value="1"/>
</dbReference>
<evidence type="ECO:0000259" key="2">
    <source>
        <dbReference type="Pfam" id="PF16455"/>
    </source>
</evidence>
<dbReference type="OMA" id="GCMGRYL"/>
<dbReference type="VEuPathDB" id="FungiDB:ASPACDRAFT_42904"/>
<sequence length="321" mass="35891">MPEDFRKPHSWLRHHLIASAVKPNGLAGNDNSAYAAQVATEERRRESSPHRAITTSNTLSGTNASTSTRGARTIRNDHFSLSQHYNAPIRRHVWYSKRRLWSRAQLDQERTAFFETRVTGRPEIWSALSAAVTLMRAGDMSTAQTIIDAAGITVPTGDLCQGCYDEQGALYRLPQCIVSDPENMVRSVHDQEDEFDTDDGRLSSDEASGDDLIATDVDLERRRDEKGKTSERDLIRVRARLSDRGGPDIDLSVGKTESVGFIARKVQQEAVIPRSYRVRIAYLGRILKEHEPLIDQGWNPGHVVNALVVPRHVLSSQLTNG</sequence>
<feature type="region of interest" description="Disordered" evidence="1">
    <location>
        <begin position="36"/>
        <end position="70"/>
    </location>
</feature>
<dbReference type="GeneID" id="30974993"/>
<gene>
    <name evidence="3" type="ORF">ASPACDRAFT_42904</name>
</gene>
<keyword evidence="4" id="KW-1185">Reference proteome</keyword>
<organism evidence="3 4">
    <name type="scientific">Aspergillus aculeatus (strain ATCC 16872 / CBS 172.66 / WB 5094)</name>
    <dbReference type="NCBI Taxonomy" id="690307"/>
    <lineage>
        <taxon>Eukaryota</taxon>
        <taxon>Fungi</taxon>
        <taxon>Dikarya</taxon>
        <taxon>Ascomycota</taxon>
        <taxon>Pezizomycotina</taxon>
        <taxon>Eurotiomycetes</taxon>
        <taxon>Eurotiomycetidae</taxon>
        <taxon>Eurotiales</taxon>
        <taxon>Aspergillaceae</taxon>
        <taxon>Aspergillus</taxon>
        <taxon>Aspergillus subgen. Circumdati</taxon>
    </lineage>
</organism>
<protein>
    <recommendedName>
        <fullName evidence="2">DC-UbP/UBTD2 N-terminal domain-containing protein</fullName>
    </recommendedName>
</protein>
<dbReference type="OrthoDB" id="1640476at2759"/>
<evidence type="ECO:0000313" key="3">
    <source>
        <dbReference type="EMBL" id="OJK00319.1"/>
    </source>
</evidence>
<feature type="domain" description="DC-UbP/UBTD2 N-terminal" evidence="2">
    <location>
        <begin position="86"/>
        <end position="186"/>
    </location>
</feature>
<dbReference type="SUPFAM" id="SSF54236">
    <property type="entry name" value="Ubiquitin-like"/>
    <property type="match status" value="1"/>
</dbReference>
<name>A0A1L9WVX1_ASPA1</name>
<evidence type="ECO:0000256" key="1">
    <source>
        <dbReference type="SAM" id="MobiDB-lite"/>
    </source>
</evidence>
<dbReference type="InterPro" id="IPR029071">
    <property type="entry name" value="Ubiquitin-like_domsf"/>
</dbReference>
<evidence type="ECO:0000313" key="4">
    <source>
        <dbReference type="Proteomes" id="UP000184546"/>
    </source>
</evidence>
<dbReference type="Pfam" id="PF16455">
    <property type="entry name" value="UBD"/>
    <property type="match status" value="1"/>
</dbReference>
<dbReference type="EMBL" id="KV878976">
    <property type="protein sequence ID" value="OJK00319.1"/>
    <property type="molecule type" value="Genomic_DNA"/>
</dbReference>
<feature type="compositionally biased region" description="Polar residues" evidence="1">
    <location>
        <begin position="53"/>
        <end position="70"/>
    </location>
</feature>
<dbReference type="AlphaFoldDB" id="A0A1L9WVX1"/>
<accession>A0A1L9WVX1</accession>
<feature type="compositionally biased region" description="Basic and acidic residues" evidence="1">
    <location>
        <begin position="40"/>
        <end position="49"/>
    </location>
</feature>
<dbReference type="InterPro" id="IPR039869">
    <property type="entry name" value="UBTD1/2"/>
</dbReference>
<proteinExistence type="predicted"/>
<dbReference type="InterPro" id="IPR032752">
    <property type="entry name" value="DC-UbP/UBTD2_N"/>
</dbReference>
<dbReference type="PANTHER" id="PTHR13609">
    <property type="entry name" value="UBIQUITIN DOMAIN CONTAINING 1 PROTEIN-RELATED"/>
    <property type="match status" value="1"/>
</dbReference>
<reference evidence="4" key="1">
    <citation type="journal article" date="2017" name="Genome Biol.">
        <title>Comparative genomics reveals high biological diversity and specific adaptations in the industrially and medically important fungal genus Aspergillus.</title>
        <authorList>
            <person name="de Vries R.P."/>
            <person name="Riley R."/>
            <person name="Wiebenga A."/>
            <person name="Aguilar-Osorio G."/>
            <person name="Amillis S."/>
            <person name="Uchima C.A."/>
            <person name="Anderluh G."/>
            <person name="Asadollahi M."/>
            <person name="Askin M."/>
            <person name="Barry K."/>
            <person name="Battaglia E."/>
            <person name="Bayram O."/>
            <person name="Benocci T."/>
            <person name="Braus-Stromeyer S.A."/>
            <person name="Caldana C."/>
            <person name="Canovas D."/>
            <person name="Cerqueira G.C."/>
            <person name="Chen F."/>
            <person name="Chen W."/>
            <person name="Choi C."/>
            <person name="Clum A."/>
            <person name="Dos Santos R.A."/>
            <person name="Damasio A.R."/>
            <person name="Diallinas G."/>
            <person name="Emri T."/>
            <person name="Fekete E."/>
            <person name="Flipphi M."/>
            <person name="Freyberg S."/>
            <person name="Gallo A."/>
            <person name="Gournas C."/>
            <person name="Habgood R."/>
            <person name="Hainaut M."/>
            <person name="Harispe M.L."/>
            <person name="Henrissat B."/>
            <person name="Hilden K.S."/>
            <person name="Hope R."/>
            <person name="Hossain A."/>
            <person name="Karabika E."/>
            <person name="Karaffa L."/>
            <person name="Karanyi Z."/>
            <person name="Krasevec N."/>
            <person name="Kuo A."/>
            <person name="Kusch H."/>
            <person name="LaButti K."/>
            <person name="Lagendijk E.L."/>
            <person name="Lapidus A."/>
            <person name="Levasseur A."/>
            <person name="Lindquist E."/>
            <person name="Lipzen A."/>
            <person name="Logrieco A.F."/>
            <person name="MacCabe A."/>
            <person name="Maekelae M.R."/>
            <person name="Malavazi I."/>
            <person name="Melin P."/>
            <person name="Meyer V."/>
            <person name="Mielnichuk N."/>
            <person name="Miskei M."/>
            <person name="Molnar A.P."/>
            <person name="Mule G."/>
            <person name="Ngan C.Y."/>
            <person name="Orejas M."/>
            <person name="Orosz E."/>
            <person name="Ouedraogo J.P."/>
            <person name="Overkamp K.M."/>
            <person name="Park H.-S."/>
            <person name="Perrone G."/>
            <person name="Piumi F."/>
            <person name="Punt P.J."/>
            <person name="Ram A.F."/>
            <person name="Ramon A."/>
            <person name="Rauscher S."/>
            <person name="Record E."/>
            <person name="Riano-Pachon D.M."/>
            <person name="Robert V."/>
            <person name="Roehrig J."/>
            <person name="Ruller R."/>
            <person name="Salamov A."/>
            <person name="Salih N.S."/>
            <person name="Samson R.A."/>
            <person name="Sandor E."/>
            <person name="Sanguinetti M."/>
            <person name="Schuetze T."/>
            <person name="Sepcic K."/>
            <person name="Shelest E."/>
            <person name="Sherlock G."/>
            <person name="Sophianopoulou V."/>
            <person name="Squina F.M."/>
            <person name="Sun H."/>
            <person name="Susca A."/>
            <person name="Todd R.B."/>
            <person name="Tsang A."/>
            <person name="Unkles S.E."/>
            <person name="van de Wiele N."/>
            <person name="van Rossen-Uffink D."/>
            <person name="Oliveira J.V."/>
            <person name="Vesth T.C."/>
            <person name="Visser J."/>
            <person name="Yu J.-H."/>
            <person name="Zhou M."/>
            <person name="Andersen M.R."/>
            <person name="Archer D.B."/>
            <person name="Baker S.E."/>
            <person name="Benoit I."/>
            <person name="Brakhage A.A."/>
            <person name="Braus G.H."/>
            <person name="Fischer R."/>
            <person name="Frisvad J.C."/>
            <person name="Goldman G.H."/>
            <person name="Houbraken J."/>
            <person name="Oakley B."/>
            <person name="Pocsi I."/>
            <person name="Scazzocchio C."/>
            <person name="Seiboth B."/>
            <person name="vanKuyk P.A."/>
            <person name="Wortman J."/>
            <person name="Dyer P.S."/>
            <person name="Grigoriev I.V."/>
        </authorList>
    </citation>
    <scope>NUCLEOTIDE SEQUENCE [LARGE SCALE GENOMIC DNA]</scope>
    <source>
        <strain evidence="4">ATCC 16872 / CBS 172.66 / WB 5094</strain>
    </source>
</reference>
<dbReference type="Proteomes" id="UP000184546">
    <property type="component" value="Unassembled WGS sequence"/>
</dbReference>
<dbReference type="RefSeq" id="XP_020056658.1">
    <property type="nucleotide sequence ID" value="XM_020201179.1"/>
</dbReference>